<comment type="caution">
    <text evidence="3">The sequence shown here is derived from an EMBL/GenBank/DDBJ whole genome shotgun (WGS) entry which is preliminary data.</text>
</comment>
<evidence type="ECO:0000256" key="1">
    <source>
        <dbReference type="SAM" id="MobiDB-lite"/>
    </source>
</evidence>
<reference evidence="3 4" key="1">
    <citation type="journal article" date="2024" name="Nat. Commun.">
        <title>Phylogenomics reveals the evolutionary origins of lichenization in chlorophyte algae.</title>
        <authorList>
            <person name="Puginier C."/>
            <person name="Libourel C."/>
            <person name="Otte J."/>
            <person name="Skaloud P."/>
            <person name="Haon M."/>
            <person name="Grisel S."/>
            <person name="Petersen M."/>
            <person name="Berrin J.G."/>
            <person name="Delaux P.M."/>
            <person name="Dal Grande F."/>
            <person name="Keller J."/>
        </authorList>
    </citation>
    <scope>NUCLEOTIDE SEQUENCE [LARGE SCALE GENOMIC DNA]</scope>
    <source>
        <strain evidence="3 4">SAG 2145</strain>
    </source>
</reference>
<sequence>MRSCICAATSPVRLPKECQCLIEKLQLPEACRASIAARYRSTSLSRSQALRATSPSMTSAEQTPKQAAPPLAHSSQRVLAIAVDDTADAREALEWLLEKVARPGDSLKLLHVISDPRSPSTAVGSMGPGSHTQWSSFRGGNEESYGTRQSYMSGLQEKANQMIKRRFGPALKGAGAAHEVVFAMERGTKSAAGIGEAICSKAQELKAGMLLIASHGRGVLAEYGSVAKYCSDNASVPVLMMPPASASLEPADPEVLLVIALADLPGLEEAVKFGAENLLGEGERVSVLFVPDQAAAGSDVIGPGSGHRIELAVQGVLDRADKGNVPVDVQILAPGQPGQALDTVDMTMDVGPDICKKAQEIQAKSVLLLHHGKGMIRDLVFGSVTSHTSRNCKRPLMLFRAKTQAS</sequence>
<dbReference type="SUPFAM" id="SSF52402">
    <property type="entry name" value="Adenine nucleotide alpha hydrolases-like"/>
    <property type="match status" value="2"/>
</dbReference>
<dbReference type="AlphaFoldDB" id="A0AAW1S2J0"/>
<feature type="domain" description="UspA" evidence="2">
    <location>
        <begin position="263"/>
        <end position="400"/>
    </location>
</feature>
<evidence type="ECO:0000259" key="2">
    <source>
        <dbReference type="Pfam" id="PF00582"/>
    </source>
</evidence>
<dbReference type="InterPro" id="IPR006016">
    <property type="entry name" value="UspA"/>
</dbReference>
<feature type="compositionally biased region" description="Polar residues" evidence="1">
    <location>
        <begin position="130"/>
        <end position="147"/>
    </location>
</feature>
<dbReference type="PANTHER" id="PTHR31964:SF113">
    <property type="entry name" value="USPA DOMAIN-CONTAINING PROTEIN"/>
    <property type="match status" value="1"/>
</dbReference>
<dbReference type="EMBL" id="JALJOS010000004">
    <property type="protein sequence ID" value="KAK9840067.1"/>
    <property type="molecule type" value="Genomic_DNA"/>
</dbReference>
<evidence type="ECO:0000313" key="3">
    <source>
        <dbReference type="EMBL" id="KAK9840067.1"/>
    </source>
</evidence>
<gene>
    <name evidence="3" type="ORF">WJX74_002797</name>
</gene>
<feature type="region of interest" description="Disordered" evidence="1">
    <location>
        <begin position="46"/>
        <end position="73"/>
    </location>
</feature>
<proteinExistence type="predicted"/>
<dbReference type="Proteomes" id="UP001438707">
    <property type="component" value="Unassembled WGS sequence"/>
</dbReference>
<feature type="region of interest" description="Disordered" evidence="1">
    <location>
        <begin position="118"/>
        <end position="147"/>
    </location>
</feature>
<dbReference type="Gene3D" id="3.40.50.620">
    <property type="entry name" value="HUPs"/>
    <property type="match status" value="2"/>
</dbReference>
<evidence type="ECO:0000313" key="4">
    <source>
        <dbReference type="Proteomes" id="UP001438707"/>
    </source>
</evidence>
<organism evidence="3 4">
    <name type="scientific">Apatococcus lobatus</name>
    <dbReference type="NCBI Taxonomy" id="904363"/>
    <lineage>
        <taxon>Eukaryota</taxon>
        <taxon>Viridiplantae</taxon>
        <taxon>Chlorophyta</taxon>
        <taxon>core chlorophytes</taxon>
        <taxon>Trebouxiophyceae</taxon>
        <taxon>Chlorellales</taxon>
        <taxon>Chlorellaceae</taxon>
        <taxon>Apatococcus</taxon>
    </lineage>
</organism>
<dbReference type="InterPro" id="IPR014729">
    <property type="entry name" value="Rossmann-like_a/b/a_fold"/>
</dbReference>
<dbReference type="CDD" id="cd23659">
    <property type="entry name" value="USP_At3g01520-like"/>
    <property type="match status" value="1"/>
</dbReference>
<name>A0AAW1S2J0_9CHLO</name>
<accession>A0AAW1S2J0</accession>
<dbReference type="PANTHER" id="PTHR31964">
    <property type="entry name" value="ADENINE NUCLEOTIDE ALPHA HYDROLASES-LIKE SUPERFAMILY PROTEIN"/>
    <property type="match status" value="1"/>
</dbReference>
<dbReference type="Pfam" id="PF00582">
    <property type="entry name" value="Usp"/>
    <property type="match status" value="2"/>
</dbReference>
<keyword evidence="4" id="KW-1185">Reference proteome</keyword>
<protein>
    <recommendedName>
        <fullName evidence="2">UspA domain-containing protein</fullName>
    </recommendedName>
</protein>
<feature type="domain" description="UspA" evidence="2">
    <location>
        <begin position="80"/>
        <end position="241"/>
    </location>
</feature>
<feature type="compositionally biased region" description="Polar residues" evidence="1">
    <location>
        <begin position="46"/>
        <end position="65"/>
    </location>
</feature>